<evidence type="ECO:0000313" key="6">
    <source>
        <dbReference type="EMBL" id="GIM73453.1"/>
    </source>
</evidence>
<dbReference type="EMBL" id="BOQL01000044">
    <property type="protein sequence ID" value="GIM73453.1"/>
    <property type="molecule type" value="Genomic_DNA"/>
</dbReference>
<keyword evidence="7" id="KW-1185">Reference proteome</keyword>
<name>A0A919VY84_9ACTN</name>
<evidence type="ECO:0000256" key="2">
    <source>
        <dbReference type="ARBA" id="ARBA00022889"/>
    </source>
</evidence>
<dbReference type="Pfam" id="PF03777">
    <property type="entry name" value="ChpA-C"/>
    <property type="match status" value="1"/>
</dbReference>
<feature type="signal peptide" evidence="4">
    <location>
        <begin position="1"/>
        <end position="26"/>
    </location>
</feature>
<protein>
    <recommendedName>
        <fullName evidence="5">Chaplin domain-containing protein</fullName>
    </recommendedName>
</protein>
<dbReference type="PROSITE" id="PS51884">
    <property type="entry name" value="CHAPLIN"/>
    <property type="match status" value="1"/>
</dbReference>
<dbReference type="InterPro" id="IPR005528">
    <property type="entry name" value="ChpA-H"/>
</dbReference>
<comment type="caution">
    <text evidence="6">The sequence shown here is derived from an EMBL/GenBank/DDBJ whole genome shotgun (WGS) entry which is preliminary data.</text>
</comment>
<evidence type="ECO:0000256" key="1">
    <source>
        <dbReference type="ARBA" id="ARBA00022512"/>
    </source>
</evidence>
<gene>
    <name evidence="6" type="ORF">Aau02nite_56110</name>
</gene>
<sequence length="88" mass="9149">MKLVRGFALIVGVATAALAFSAPASAHGYDDDDYYYDNGHHGSQHSSDNVGLLNGNQAYFPVHIPLNVCGNSIAILGLANSNAGCVND</sequence>
<reference evidence="6" key="1">
    <citation type="submission" date="2021-03" db="EMBL/GenBank/DDBJ databases">
        <title>Whole genome shotgun sequence of Actinoplanes auranticolor NBRC 12245.</title>
        <authorList>
            <person name="Komaki H."/>
            <person name="Tamura T."/>
        </authorList>
    </citation>
    <scope>NUCLEOTIDE SEQUENCE</scope>
    <source>
        <strain evidence="6">NBRC 12245</strain>
    </source>
</reference>
<keyword evidence="1" id="KW-0964">Secreted</keyword>
<evidence type="ECO:0000256" key="3">
    <source>
        <dbReference type="ARBA" id="ARBA00023087"/>
    </source>
</evidence>
<keyword evidence="1" id="KW-0134">Cell wall</keyword>
<feature type="domain" description="Chaplin" evidence="5">
    <location>
        <begin position="49"/>
        <end position="88"/>
    </location>
</feature>
<accession>A0A919VY84</accession>
<evidence type="ECO:0000313" key="7">
    <source>
        <dbReference type="Proteomes" id="UP000681340"/>
    </source>
</evidence>
<dbReference type="Proteomes" id="UP000681340">
    <property type="component" value="Unassembled WGS sequence"/>
</dbReference>
<keyword evidence="3" id="KW-0034">Amyloid</keyword>
<proteinExistence type="predicted"/>
<dbReference type="GO" id="GO:0007155">
    <property type="term" value="P:cell adhesion"/>
    <property type="evidence" value="ECO:0007669"/>
    <property type="project" value="UniProtKB-KW"/>
</dbReference>
<keyword evidence="4" id="KW-0732">Signal</keyword>
<organism evidence="6 7">
    <name type="scientific">Actinoplanes auranticolor</name>
    <dbReference type="NCBI Taxonomy" id="47988"/>
    <lineage>
        <taxon>Bacteria</taxon>
        <taxon>Bacillati</taxon>
        <taxon>Actinomycetota</taxon>
        <taxon>Actinomycetes</taxon>
        <taxon>Micromonosporales</taxon>
        <taxon>Micromonosporaceae</taxon>
        <taxon>Actinoplanes</taxon>
    </lineage>
</organism>
<dbReference type="AlphaFoldDB" id="A0A919VY84"/>
<keyword evidence="2" id="KW-0130">Cell adhesion</keyword>
<evidence type="ECO:0000256" key="4">
    <source>
        <dbReference type="SAM" id="SignalP"/>
    </source>
</evidence>
<feature type="chain" id="PRO_5038059984" description="Chaplin domain-containing protein" evidence="4">
    <location>
        <begin position="27"/>
        <end position="88"/>
    </location>
</feature>
<evidence type="ECO:0000259" key="5">
    <source>
        <dbReference type="PROSITE" id="PS51884"/>
    </source>
</evidence>
<dbReference type="RefSeq" id="WP_212991535.1">
    <property type="nucleotide sequence ID" value="NZ_BAABEA010000054.1"/>
</dbReference>